<name>A0A9Q0GJV0_9ROSI</name>
<dbReference type="Proteomes" id="UP001141552">
    <property type="component" value="Unassembled WGS sequence"/>
</dbReference>
<evidence type="ECO:0000256" key="5">
    <source>
        <dbReference type="ARBA" id="ARBA00038515"/>
    </source>
</evidence>
<keyword evidence="4" id="KW-0677">Repeat</keyword>
<dbReference type="PANTHER" id="PTHR32411">
    <property type="entry name" value="CYSTEINE-RICH REPEAT SECRETORY PROTEIN 38-RELATED"/>
    <property type="match status" value="1"/>
</dbReference>
<dbReference type="PANTHER" id="PTHR32411:SF43">
    <property type="entry name" value="CYSTEINE-RICH REPEAT SECRETORY PROTEIN 38"/>
    <property type="match status" value="1"/>
</dbReference>
<feature type="chain" id="PRO_5040251335" description="Gnk2-homologous domain-containing protein" evidence="6">
    <location>
        <begin position="26"/>
        <end position="556"/>
    </location>
</feature>
<dbReference type="AlphaFoldDB" id="A0A9Q0GJV0"/>
<evidence type="ECO:0000256" key="6">
    <source>
        <dbReference type="SAM" id="SignalP"/>
    </source>
</evidence>
<dbReference type="OrthoDB" id="696781at2759"/>
<evidence type="ECO:0000256" key="3">
    <source>
        <dbReference type="ARBA" id="ARBA00022729"/>
    </source>
</evidence>
<evidence type="ECO:0000259" key="7">
    <source>
        <dbReference type="PROSITE" id="PS51473"/>
    </source>
</evidence>
<keyword evidence="3 6" id="KW-0732">Signal</keyword>
<reference evidence="8" key="1">
    <citation type="submission" date="2022-02" db="EMBL/GenBank/DDBJ databases">
        <authorList>
            <person name="Henning P.M."/>
            <person name="McCubbin A.G."/>
            <person name="Shore J.S."/>
        </authorList>
    </citation>
    <scope>NUCLEOTIDE SEQUENCE</scope>
    <source>
        <strain evidence="8">F60SS</strain>
        <tissue evidence="8">Leaves</tissue>
    </source>
</reference>
<dbReference type="InterPro" id="IPR002902">
    <property type="entry name" value="GNK2"/>
</dbReference>
<dbReference type="GO" id="GO:0005576">
    <property type="term" value="C:extracellular region"/>
    <property type="evidence" value="ECO:0007669"/>
    <property type="project" value="UniProtKB-SubCell"/>
</dbReference>
<gene>
    <name evidence="8" type="ORF">Tsubulata_019970</name>
</gene>
<accession>A0A9Q0GJV0</accession>
<dbReference type="Pfam" id="PF01657">
    <property type="entry name" value="Stress-antifung"/>
    <property type="match status" value="6"/>
</dbReference>
<dbReference type="PROSITE" id="PS51473">
    <property type="entry name" value="GNK2"/>
    <property type="match status" value="4"/>
</dbReference>
<dbReference type="InterPro" id="IPR050581">
    <property type="entry name" value="CRR_secretory_protein"/>
</dbReference>
<organism evidence="8 9">
    <name type="scientific">Turnera subulata</name>
    <dbReference type="NCBI Taxonomy" id="218843"/>
    <lineage>
        <taxon>Eukaryota</taxon>
        <taxon>Viridiplantae</taxon>
        <taxon>Streptophyta</taxon>
        <taxon>Embryophyta</taxon>
        <taxon>Tracheophyta</taxon>
        <taxon>Spermatophyta</taxon>
        <taxon>Magnoliopsida</taxon>
        <taxon>eudicotyledons</taxon>
        <taxon>Gunneridae</taxon>
        <taxon>Pentapetalae</taxon>
        <taxon>rosids</taxon>
        <taxon>fabids</taxon>
        <taxon>Malpighiales</taxon>
        <taxon>Passifloraceae</taxon>
        <taxon>Turnera</taxon>
    </lineage>
</organism>
<feature type="domain" description="Gnk2-homologous" evidence="7">
    <location>
        <begin position="185"/>
        <end position="292"/>
    </location>
</feature>
<keyword evidence="2" id="KW-0964">Secreted</keyword>
<feature type="domain" description="Gnk2-homologous" evidence="7">
    <location>
        <begin position="298"/>
        <end position="405"/>
    </location>
</feature>
<evidence type="ECO:0000256" key="2">
    <source>
        <dbReference type="ARBA" id="ARBA00022525"/>
    </source>
</evidence>
<comment type="similarity">
    <text evidence="5">Belongs to the cysteine-rich repeat secretory protein family.</text>
</comment>
<feature type="domain" description="Gnk2-homologous" evidence="7">
    <location>
        <begin position="448"/>
        <end position="553"/>
    </location>
</feature>
<feature type="domain" description="Gnk2-homologous" evidence="7">
    <location>
        <begin position="27"/>
        <end position="129"/>
    </location>
</feature>
<dbReference type="CDD" id="cd23509">
    <property type="entry name" value="Gnk2-like"/>
    <property type="match status" value="4"/>
</dbReference>
<dbReference type="InterPro" id="IPR038408">
    <property type="entry name" value="GNK2_sf"/>
</dbReference>
<keyword evidence="9" id="KW-1185">Reference proteome</keyword>
<comment type="subcellular location">
    <subcellularLocation>
        <location evidence="1">Secreted</location>
    </subcellularLocation>
</comment>
<evidence type="ECO:0000313" key="8">
    <source>
        <dbReference type="EMBL" id="KAJ4851277.1"/>
    </source>
</evidence>
<feature type="signal peptide" evidence="6">
    <location>
        <begin position="1"/>
        <end position="25"/>
    </location>
</feature>
<reference evidence="8" key="2">
    <citation type="journal article" date="2023" name="Plants (Basel)">
        <title>Annotation of the Turnera subulata (Passifloraceae) Draft Genome Reveals the S-Locus Evolved after the Divergence of Turneroideae from Passifloroideae in a Stepwise Manner.</title>
        <authorList>
            <person name="Henning P.M."/>
            <person name="Roalson E.H."/>
            <person name="Mir W."/>
            <person name="McCubbin A.G."/>
            <person name="Shore J.S."/>
        </authorList>
    </citation>
    <scope>NUCLEOTIDE SEQUENCE</scope>
    <source>
        <strain evidence="8">F60SS</strain>
    </source>
</reference>
<evidence type="ECO:0000256" key="1">
    <source>
        <dbReference type="ARBA" id="ARBA00004613"/>
    </source>
</evidence>
<protein>
    <recommendedName>
        <fullName evidence="7">Gnk2-homologous domain-containing protein</fullName>
    </recommendedName>
</protein>
<proteinExistence type="inferred from homology"/>
<comment type="caution">
    <text evidence="8">The sequence shown here is derived from an EMBL/GenBank/DDBJ whole genome shotgun (WGS) entry which is preliminary data.</text>
</comment>
<dbReference type="Gene3D" id="3.30.430.20">
    <property type="entry name" value="Gnk2 domain, C-X8-C-X2-C motif"/>
    <property type="match status" value="6"/>
</dbReference>
<dbReference type="EMBL" id="JAKUCV010000100">
    <property type="protein sequence ID" value="KAJ4851277.1"/>
    <property type="molecule type" value="Genomic_DNA"/>
</dbReference>
<dbReference type="FunFam" id="3.30.430.20:FF:000002">
    <property type="entry name" value="Cysteine-rich receptor-like protein kinase 10"/>
    <property type="match status" value="1"/>
</dbReference>
<sequence>MSSKEFATSFLFFTCSLLLLKTAFAADPLFHFCSSPENFTANGPYEYNLNKLQAYLSYQTPPSGFGRGSIGQKPDQANGLALCRGDVKTSDCETCVAEAGSEIRKRCPSNKAAVIWYDNCLLKYTDKEFFGQIDNQNKFYMWNLQVVEEPVPFNQKTKELLTQLAKKAQESPRLYATGEMELNDSNKLYGLAQCTRDLSSATCKSCLDGIIAELPSCCDGKEVPPTGFGLGSTGEAQNNVNGLALCRGDVSNANCKACVTEAGKELRNRCPTKKGAIIWYDSCLLKYSNLDFFGDIDDQNKFYMYNTQVVENPLQFNLKVEALLSSLASKAYADSKLYATGELVVGTNKKIYGLVQCTRDLSNVDCKKCLDAAISKLPSCCDGQDNQDRPYGLVLCRGDVSTSDCRTCVGNANREIRKLCPNNKGAIIWYDNCLLKYSNKDFFGQIDNLNKFYLLNTRNVSDPVTFNQKTKELLTKLSNKASTSPRMYASGQLGLGGSKKLYGLAQCTRDLSGGDCKKCLDGAINELPSCCDGKEGGRIVGGSCNIRYEVYPFVNA</sequence>
<evidence type="ECO:0000256" key="4">
    <source>
        <dbReference type="ARBA" id="ARBA00022737"/>
    </source>
</evidence>
<evidence type="ECO:0000313" key="9">
    <source>
        <dbReference type="Proteomes" id="UP001141552"/>
    </source>
</evidence>